<sequence length="299" mass="33163">MIGMHLESHEVFCAVVEYGSVTKAAIALHMTQSTASRHLQALEDEYGGLLCERSALGLTLTPLGRALYPYSCDLVNCHARSKEELLRLRQEGGDIAVGATQSIGEYLLPRILGRVRKQHPHANIRMRISNTAGILEDLQRHRIDIALVEGVVHQPGDLQVTRWRTDELVLVCGHDHPFATLDAIVLQDLIGQPLLMREEGSGTREVTEVALENVGLLSSLSVAMELGSIQAIKSAIEAGLGIAFLSKLTIEEECASRRLRVLPIRDFRVTRHLSIVERPERYAKWIVKSFLHFLQSATA</sequence>
<dbReference type="PROSITE" id="PS50931">
    <property type="entry name" value="HTH_LYSR"/>
    <property type="match status" value="1"/>
</dbReference>
<dbReference type="PANTHER" id="PTHR30126">
    <property type="entry name" value="HTH-TYPE TRANSCRIPTIONAL REGULATOR"/>
    <property type="match status" value="1"/>
</dbReference>
<dbReference type="GO" id="GO:0003700">
    <property type="term" value="F:DNA-binding transcription factor activity"/>
    <property type="evidence" value="ECO:0007669"/>
    <property type="project" value="InterPro"/>
</dbReference>
<dbReference type="SUPFAM" id="SSF53850">
    <property type="entry name" value="Periplasmic binding protein-like II"/>
    <property type="match status" value="1"/>
</dbReference>
<organism evidence="6 7">
    <name type="scientific">Ferroacidibacillus organovorans</name>
    <dbReference type="NCBI Taxonomy" id="1765683"/>
    <lineage>
        <taxon>Bacteria</taxon>
        <taxon>Bacillati</taxon>
        <taxon>Bacillota</taxon>
        <taxon>Bacilli</taxon>
        <taxon>Bacillales</taxon>
        <taxon>Alicyclobacillaceae</taxon>
        <taxon>Ferroacidibacillus</taxon>
    </lineage>
</organism>
<dbReference type="GO" id="GO:0000976">
    <property type="term" value="F:transcription cis-regulatory region binding"/>
    <property type="evidence" value="ECO:0007669"/>
    <property type="project" value="TreeGrafter"/>
</dbReference>
<evidence type="ECO:0000256" key="1">
    <source>
        <dbReference type="ARBA" id="ARBA00009437"/>
    </source>
</evidence>
<evidence type="ECO:0000313" key="6">
    <source>
        <dbReference type="EMBL" id="OPG16994.1"/>
    </source>
</evidence>
<dbReference type="SUPFAM" id="SSF46785">
    <property type="entry name" value="Winged helix' DNA-binding domain"/>
    <property type="match status" value="1"/>
</dbReference>
<dbReference type="PANTHER" id="PTHR30126:SF39">
    <property type="entry name" value="HTH-TYPE TRANSCRIPTIONAL REGULATOR CYSL"/>
    <property type="match status" value="1"/>
</dbReference>
<feature type="domain" description="HTH lysR-type" evidence="5">
    <location>
        <begin position="10"/>
        <end position="61"/>
    </location>
</feature>
<dbReference type="InterPro" id="IPR000847">
    <property type="entry name" value="LysR_HTH_N"/>
</dbReference>
<dbReference type="InterPro" id="IPR036388">
    <property type="entry name" value="WH-like_DNA-bd_sf"/>
</dbReference>
<keyword evidence="7" id="KW-1185">Reference proteome</keyword>
<keyword evidence="2" id="KW-0805">Transcription regulation</keyword>
<evidence type="ECO:0000256" key="4">
    <source>
        <dbReference type="ARBA" id="ARBA00023163"/>
    </source>
</evidence>
<dbReference type="InterPro" id="IPR036390">
    <property type="entry name" value="WH_DNA-bd_sf"/>
</dbReference>
<evidence type="ECO:0000259" key="5">
    <source>
        <dbReference type="PROSITE" id="PS50931"/>
    </source>
</evidence>
<dbReference type="EMBL" id="MWPS01000009">
    <property type="protein sequence ID" value="OPG16994.1"/>
    <property type="molecule type" value="Genomic_DNA"/>
</dbReference>
<dbReference type="OrthoDB" id="9785745at2"/>
<evidence type="ECO:0000256" key="2">
    <source>
        <dbReference type="ARBA" id="ARBA00023015"/>
    </source>
</evidence>
<dbReference type="CDD" id="cd08420">
    <property type="entry name" value="PBP2_CysL_like"/>
    <property type="match status" value="1"/>
</dbReference>
<gene>
    <name evidence="6" type="ORF">B2M26_03590</name>
</gene>
<name>A0A1V4EW66_9BACL</name>
<dbReference type="Proteomes" id="UP000190229">
    <property type="component" value="Unassembled WGS sequence"/>
</dbReference>
<keyword evidence="4" id="KW-0804">Transcription</keyword>
<evidence type="ECO:0000256" key="3">
    <source>
        <dbReference type="ARBA" id="ARBA00023125"/>
    </source>
</evidence>
<dbReference type="Pfam" id="PF03466">
    <property type="entry name" value="LysR_substrate"/>
    <property type="match status" value="1"/>
</dbReference>
<keyword evidence="3" id="KW-0238">DNA-binding</keyword>
<dbReference type="AlphaFoldDB" id="A0A1V4EW66"/>
<protein>
    <recommendedName>
        <fullName evidence="5">HTH lysR-type domain-containing protein</fullName>
    </recommendedName>
</protein>
<dbReference type="Gene3D" id="3.40.190.290">
    <property type="match status" value="1"/>
</dbReference>
<accession>A0A1V4EW66</accession>
<dbReference type="Gene3D" id="1.10.10.10">
    <property type="entry name" value="Winged helix-like DNA-binding domain superfamily/Winged helix DNA-binding domain"/>
    <property type="match status" value="1"/>
</dbReference>
<comment type="caution">
    <text evidence="6">The sequence shown here is derived from an EMBL/GenBank/DDBJ whole genome shotgun (WGS) entry which is preliminary data.</text>
</comment>
<dbReference type="InterPro" id="IPR005119">
    <property type="entry name" value="LysR_subst-bd"/>
</dbReference>
<proteinExistence type="inferred from homology"/>
<evidence type="ECO:0000313" key="7">
    <source>
        <dbReference type="Proteomes" id="UP000190229"/>
    </source>
</evidence>
<comment type="similarity">
    <text evidence="1">Belongs to the LysR transcriptional regulatory family.</text>
</comment>
<dbReference type="Pfam" id="PF00126">
    <property type="entry name" value="HTH_1"/>
    <property type="match status" value="1"/>
</dbReference>
<reference evidence="6 7" key="1">
    <citation type="submission" date="2017-02" db="EMBL/GenBank/DDBJ databases">
        <title>Draft genome of Acidibacillus ferrooxidans Huett2.</title>
        <authorList>
            <person name="Schopf S."/>
        </authorList>
    </citation>
    <scope>NUCLEOTIDE SEQUENCE [LARGE SCALE GENOMIC DNA]</scope>
    <source>
        <strain evidence="6 7">Huett2</strain>
    </source>
</reference>